<dbReference type="OrthoDB" id="6602750at2759"/>
<accession>A0A6G0T0F4</accession>
<gene>
    <name evidence="1" type="ORF">AGLY_015495</name>
</gene>
<dbReference type="AlphaFoldDB" id="A0A6G0T0F4"/>
<protein>
    <recommendedName>
        <fullName evidence="3">Dynein regulatory complex protein 10</fullName>
    </recommendedName>
</protein>
<evidence type="ECO:0008006" key="3">
    <source>
        <dbReference type="Google" id="ProtNLM"/>
    </source>
</evidence>
<keyword evidence="2" id="KW-1185">Reference proteome</keyword>
<proteinExistence type="predicted"/>
<dbReference type="EMBL" id="VYZN01000072">
    <property type="protein sequence ID" value="KAE9524130.1"/>
    <property type="molecule type" value="Genomic_DNA"/>
</dbReference>
<dbReference type="Proteomes" id="UP000475862">
    <property type="component" value="Unassembled WGS sequence"/>
</dbReference>
<evidence type="ECO:0000313" key="2">
    <source>
        <dbReference type="Proteomes" id="UP000475862"/>
    </source>
</evidence>
<reference evidence="1 2" key="1">
    <citation type="submission" date="2019-08" db="EMBL/GenBank/DDBJ databases">
        <title>The genome of the soybean aphid Biotype 1, its phylome, world population structure and adaptation to the North American continent.</title>
        <authorList>
            <person name="Giordano R."/>
            <person name="Donthu R.K."/>
            <person name="Hernandez A.G."/>
            <person name="Wright C.L."/>
            <person name="Zimin A.V."/>
        </authorList>
    </citation>
    <scope>NUCLEOTIDE SEQUENCE [LARGE SCALE GENOMIC DNA]</scope>
    <source>
        <tissue evidence="1">Whole aphids</tissue>
    </source>
</reference>
<sequence>MDKNNIIYFKETKNTILPCLFNFITNANSFCCSIAMKHNIDLSILFVTGIIEELEANKIKQNLKGDFYNVINYKRNTINKEQQKYKQIKHDIQMKIEKKNQIEHYFNAVDRQLQFVMKKKIMKSEAIIVAAMKEYEHTIVNLQLDAKSILSEIESNAKNNEINKNIRMQIRNDLKIRKALIVHTYDTEMMTKYNNVNGFNSKIKKNEDTIFQLKESISYQMPFYNNVVIEKEEENDRIWHSKLHEIQRKIAARKIQMHFRRYLNYIKTRDIKKNKKGQHKKPNRK</sequence>
<name>A0A6G0T0F4_APHGL</name>
<evidence type="ECO:0000313" key="1">
    <source>
        <dbReference type="EMBL" id="KAE9524130.1"/>
    </source>
</evidence>
<comment type="caution">
    <text evidence="1">The sequence shown here is derived from an EMBL/GenBank/DDBJ whole genome shotgun (WGS) entry which is preliminary data.</text>
</comment>
<organism evidence="1 2">
    <name type="scientific">Aphis glycines</name>
    <name type="common">Soybean aphid</name>
    <dbReference type="NCBI Taxonomy" id="307491"/>
    <lineage>
        <taxon>Eukaryota</taxon>
        <taxon>Metazoa</taxon>
        <taxon>Ecdysozoa</taxon>
        <taxon>Arthropoda</taxon>
        <taxon>Hexapoda</taxon>
        <taxon>Insecta</taxon>
        <taxon>Pterygota</taxon>
        <taxon>Neoptera</taxon>
        <taxon>Paraneoptera</taxon>
        <taxon>Hemiptera</taxon>
        <taxon>Sternorrhyncha</taxon>
        <taxon>Aphidomorpha</taxon>
        <taxon>Aphidoidea</taxon>
        <taxon>Aphididae</taxon>
        <taxon>Aphidini</taxon>
        <taxon>Aphis</taxon>
        <taxon>Aphis</taxon>
    </lineage>
</organism>